<organism evidence="2 3">
    <name type="scientific">Tritonibacter mobilis F1926</name>
    <dbReference type="NCBI Taxonomy" id="1265309"/>
    <lineage>
        <taxon>Bacteria</taxon>
        <taxon>Pseudomonadati</taxon>
        <taxon>Pseudomonadota</taxon>
        <taxon>Alphaproteobacteria</taxon>
        <taxon>Rhodobacterales</taxon>
        <taxon>Paracoccaceae</taxon>
        <taxon>Tritonibacter</taxon>
    </lineage>
</organism>
<evidence type="ECO:0000259" key="1">
    <source>
        <dbReference type="Pfam" id="PF00535"/>
    </source>
</evidence>
<evidence type="ECO:0000313" key="2">
    <source>
        <dbReference type="EMBL" id="ANP41236.1"/>
    </source>
</evidence>
<protein>
    <submittedName>
        <fullName evidence="2">Glycosyl transferase family 2</fullName>
    </submittedName>
</protein>
<dbReference type="InterPro" id="IPR029044">
    <property type="entry name" value="Nucleotide-diphossugar_trans"/>
</dbReference>
<dbReference type="EMBL" id="CP015230">
    <property type="protein sequence ID" value="ANP41236.1"/>
    <property type="molecule type" value="Genomic_DNA"/>
</dbReference>
<dbReference type="GeneID" id="28250308"/>
<feature type="domain" description="Glycosyltransferase 2-like" evidence="1">
    <location>
        <begin position="14"/>
        <end position="141"/>
    </location>
</feature>
<accession>A0A1B1A3Y8</accession>
<dbReference type="GO" id="GO:0016740">
    <property type="term" value="F:transferase activity"/>
    <property type="evidence" value="ECO:0007669"/>
    <property type="project" value="UniProtKB-KW"/>
</dbReference>
<dbReference type="AlphaFoldDB" id="A0A1B1A3Y8"/>
<name>A0A1B1A3Y8_9RHOB</name>
<dbReference type="Gene3D" id="3.90.550.10">
    <property type="entry name" value="Spore Coat Polysaccharide Biosynthesis Protein SpsA, Chain A"/>
    <property type="match status" value="1"/>
</dbReference>
<dbReference type="SUPFAM" id="SSF53448">
    <property type="entry name" value="Nucleotide-diphospho-sugar transferases"/>
    <property type="match status" value="1"/>
</dbReference>
<dbReference type="RefSeq" id="WP_040642312.1">
    <property type="nucleotide sequence ID" value="NZ_CP015230.1"/>
</dbReference>
<dbReference type="InterPro" id="IPR001173">
    <property type="entry name" value="Glyco_trans_2-like"/>
</dbReference>
<reference evidence="2 3" key="1">
    <citation type="journal article" date="2016" name="ISME J.">
        <title>Global occurrence and heterogeneity of the Roseobacter-clade species Ruegeria mobilis.</title>
        <authorList>
            <person name="Sonnenschein E."/>
            <person name="Gram L."/>
        </authorList>
    </citation>
    <scope>NUCLEOTIDE SEQUENCE [LARGE SCALE GENOMIC DNA]</scope>
    <source>
        <strain evidence="2 3">F1926</strain>
    </source>
</reference>
<dbReference type="STRING" id="1265309.K529_010710"/>
<dbReference type="Proteomes" id="UP000013243">
    <property type="component" value="Chromosome"/>
</dbReference>
<dbReference type="Pfam" id="PF00535">
    <property type="entry name" value="Glycos_transf_2"/>
    <property type="match status" value="1"/>
</dbReference>
<sequence>MLDSTLSDNSSCLIFMPARNCEMFAAEAIRSVSRQTMDDVFILYVNDASEDQTGDIAQHYLKELFPGRHAYIRNETRIGKSHNIWKHLRPRAGEAEFIGILDADDQLADMTILDKLAQRYGAGKDVVWTNYFTDNGHRGMNAALDPELSPRKQRWSTSHFFSFRAALLKNIPESYYKDQEGNWFQGACDVALALPILDQTRNYEFIPTPAYRYTSSNHLSLHNSTPKVNAITSKIQLQNSNQVFAKPPLPLFTNAKVEESVSMHQPDTTATHSAAPLSTDIWSEKAAQLLIARHPTLLSAQAICRADHLSALQLWSISELLQSASGDCLFIGAPDTALILTALAKDTPEIHLTCLVEEKEDAPHLRARLALLGLSEQTKVISGPLAKVEMNQQSCFFPACTELEGLAPLSLIVVDGRASENVETYTAIALPAVSEHLAERSFHFCALTGEVSTAQKIATTLGQLTVGLEFCTGALGGTGLVCFPANQE</sequence>
<proteinExistence type="predicted"/>
<evidence type="ECO:0000313" key="3">
    <source>
        <dbReference type="Proteomes" id="UP000013243"/>
    </source>
</evidence>
<gene>
    <name evidence="2" type="ORF">K529_010710</name>
</gene>
<dbReference type="CDD" id="cd00761">
    <property type="entry name" value="Glyco_tranf_GTA_type"/>
    <property type="match status" value="1"/>
</dbReference>
<dbReference type="OrthoDB" id="9802649at2"/>
<dbReference type="KEGG" id="rmb:K529_010710"/>
<keyword evidence="2" id="KW-0808">Transferase</keyword>